<comment type="caution">
    <text evidence="5">The sequence shown here is derived from an EMBL/GenBank/DDBJ whole genome shotgun (WGS) entry which is preliminary data.</text>
</comment>
<dbReference type="InterPro" id="IPR054491">
    <property type="entry name" value="MGH1-like_GH"/>
</dbReference>
<dbReference type="InterPro" id="IPR004888">
    <property type="entry name" value="Glycoside_hydrolase_63"/>
</dbReference>
<comment type="similarity">
    <text evidence="1">Belongs to the glycosyl hydrolase 63 family.</text>
</comment>
<dbReference type="Pfam" id="PF22422">
    <property type="entry name" value="MGH1-like_GH"/>
    <property type="match status" value="1"/>
</dbReference>
<dbReference type="SUPFAM" id="SSF48208">
    <property type="entry name" value="Six-hairpin glycosidases"/>
    <property type="match status" value="1"/>
</dbReference>
<evidence type="ECO:0000313" key="6">
    <source>
        <dbReference type="Proteomes" id="UP000637628"/>
    </source>
</evidence>
<keyword evidence="2 5" id="KW-0378">Hydrolase</keyword>
<sequence>MMPFSRRGSYYAVSALPDGVYLRTVRGDARNRELLHLGTGVAEVNPGRLTLTNGAEVVLAGSGRALIRTAGPQTLGIQVRDQYDVVLEESPVAWRFVDAGANRNYRIRVVHGAARLDATWDGERTTGARLLVTGPALLVVDEYGSAAPAGPVEDLDAVAADADADFAAWQARHGGPHRLAAFVTWAAMVPAGGMLRRESMLMSKNRMTNIWSWDHCFNAMALWRDPAAAADQIRTLFDHQDEHGCLPDYVNDAGVERNFVKPPVHGWAIAWLMDRNGLPDDAIEALYEPLGRWTDWWFEHRGAVPSYYHGNDSGWDNSTVFAEGVPVQSPDLLALLSLQMTALARIARRLDRPDDARRWSARAATARRTMSDHFWAGGRFVARHTVSQRVIESDSLLTLMPLVLGDLLPKTQFDATVQRLLDGGYLTEHGPATEPPDSPSYVADGYWRGPIWAPTTMLLVDGLRRGGRPDLADDITRRFLATCAAAGMAENFDARTGAALRDPSMTWTASVFLVLARP</sequence>
<dbReference type="PANTHER" id="PTHR10412:SF11">
    <property type="entry name" value="MANNOSYL-OLIGOSACCHARIDE GLUCOSIDASE"/>
    <property type="match status" value="1"/>
</dbReference>
<name>A0ABQ3YRJ1_9ACTN</name>
<dbReference type="GO" id="GO:0016787">
    <property type="term" value="F:hydrolase activity"/>
    <property type="evidence" value="ECO:0007669"/>
    <property type="project" value="UniProtKB-KW"/>
</dbReference>
<dbReference type="PANTHER" id="PTHR10412">
    <property type="entry name" value="MANNOSYL-OLIGOSACCHARIDE GLUCOSIDASE"/>
    <property type="match status" value="1"/>
</dbReference>
<proteinExistence type="inferred from homology"/>
<evidence type="ECO:0000256" key="2">
    <source>
        <dbReference type="ARBA" id="ARBA00022801"/>
    </source>
</evidence>
<gene>
    <name evidence="5" type="ORF">Adu01nite_14790</name>
</gene>
<accession>A0ABQ3YRJ1</accession>
<dbReference type="RefSeq" id="WP_203725765.1">
    <property type="nucleotide sequence ID" value="NZ_BAAATX010000002.1"/>
</dbReference>
<keyword evidence="3" id="KW-0326">Glycosidase</keyword>
<feature type="domain" description="Mannosylglycerate hydrolase MGH1-like glycoside hydrolase" evidence="4">
    <location>
        <begin position="209"/>
        <end position="508"/>
    </location>
</feature>
<organism evidence="5 6">
    <name type="scientific">Paractinoplanes durhamensis</name>
    <dbReference type="NCBI Taxonomy" id="113563"/>
    <lineage>
        <taxon>Bacteria</taxon>
        <taxon>Bacillati</taxon>
        <taxon>Actinomycetota</taxon>
        <taxon>Actinomycetes</taxon>
        <taxon>Micromonosporales</taxon>
        <taxon>Micromonosporaceae</taxon>
        <taxon>Paractinoplanes</taxon>
    </lineage>
</organism>
<dbReference type="EMBL" id="BOML01000013">
    <property type="protein sequence ID" value="GIE00129.1"/>
    <property type="molecule type" value="Genomic_DNA"/>
</dbReference>
<protein>
    <submittedName>
        <fullName evidence="5">Glycoside hydrolase family 37</fullName>
    </submittedName>
</protein>
<evidence type="ECO:0000259" key="4">
    <source>
        <dbReference type="Pfam" id="PF22422"/>
    </source>
</evidence>
<dbReference type="InterPro" id="IPR012341">
    <property type="entry name" value="6hp_glycosidase-like_sf"/>
</dbReference>
<dbReference type="InterPro" id="IPR008928">
    <property type="entry name" value="6-hairpin_glycosidase_sf"/>
</dbReference>
<evidence type="ECO:0000256" key="3">
    <source>
        <dbReference type="ARBA" id="ARBA00023295"/>
    </source>
</evidence>
<keyword evidence="6" id="KW-1185">Reference proteome</keyword>
<dbReference type="Proteomes" id="UP000637628">
    <property type="component" value="Unassembled WGS sequence"/>
</dbReference>
<reference evidence="5 6" key="1">
    <citation type="submission" date="2021-01" db="EMBL/GenBank/DDBJ databases">
        <title>Whole genome shotgun sequence of Actinoplanes durhamensis NBRC 14914.</title>
        <authorList>
            <person name="Komaki H."/>
            <person name="Tamura T."/>
        </authorList>
    </citation>
    <scope>NUCLEOTIDE SEQUENCE [LARGE SCALE GENOMIC DNA]</scope>
    <source>
        <strain evidence="5 6">NBRC 14914</strain>
    </source>
</reference>
<evidence type="ECO:0000256" key="1">
    <source>
        <dbReference type="ARBA" id="ARBA00010833"/>
    </source>
</evidence>
<dbReference type="Gene3D" id="1.50.10.10">
    <property type="match status" value="1"/>
</dbReference>
<evidence type="ECO:0000313" key="5">
    <source>
        <dbReference type="EMBL" id="GIE00129.1"/>
    </source>
</evidence>